<dbReference type="PANTHER" id="PTHR43698">
    <property type="entry name" value="RIBD C-TERMINAL DOMAIN CONTAINING PROTEIN"/>
    <property type="match status" value="1"/>
</dbReference>
<dbReference type="GO" id="GO:0051213">
    <property type="term" value="F:dioxygenase activity"/>
    <property type="evidence" value="ECO:0007669"/>
    <property type="project" value="UniProtKB-KW"/>
</dbReference>
<feature type="chain" id="PRO_5020232120" evidence="1">
    <location>
        <begin position="30"/>
        <end position="174"/>
    </location>
</feature>
<dbReference type="InterPro" id="IPR011051">
    <property type="entry name" value="RmlC_Cupin_sf"/>
</dbReference>
<reference evidence="3 4" key="1">
    <citation type="submission" date="2019-03" db="EMBL/GenBank/DDBJ databases">
        <title>Genomic Encyclopedia of Type Strains, Phase IV (KMG-IV): sequencing the most valuable type-strain genomes for metagenomic binning, comparative biology and taxonomic classification.</title>
        <authorList>
            <person name="Goeker M."/>
        </authorList>
    </citation>
    <scope>NUCLEOTIDE SEQUENCE [LARGE SCALE GENOMIC DNA]</scope>
    <source>
        <strain evidence="3 4">DSM 28404</strain>
    </source>
</reference>
<keyword evidence="1" id="KW-0732">Signal</keyword>
<dbReference type="InterPro" id="IPR014710">
    <property type="entry name" value="RmlC-like_jellyroll"/>
</dbReference>
<protein>
    <submittedName>
        <fullName evidence="3">Quercetin dioxygenase-like cupin family protein</fullName>
    </submittedName>
</protein>
<evidence type="ECO:0000259" key="2">
    <source>
        <dbReference type="Pfam" id="PF07883"/>
    </source>
</evidence>
<proteinExistence type="predicted"/>
<dbReference type="InterPro" id="IPR047263">
    <property type="entry name" value="HNL-like_cupin"/>
</dbReference>
<dbReference type="PROSITE" id="PS51318">
    <property type="entry name" value="TAT"/>
    <property type="match status" value="1"/>
</dbReference>
<keyword evidence="3" id="KW-0560">Oxidoreductase</keyword>
<dbReference type="Proteomes" id="UP000295763">
    <property type="component" value="Unassembled WGS sequence"/>
</dbReference>
<name>A0A4R2TFL0_9PAST</name>
<feature type="domain" description="Cupin type-2" evidence="2">
    <location>
        <begin position="83"/>
        <end position="143"/>
    </location>
</feature>
<dbReference type="Pfam" id="PF07883">
    <property type="entry name" value="Cupin_2"/>
    <property type="match status" value="1"/>
</dbReference>
<dbReference type="CDD" id="cd02233">
    <property type="entry name" value="cupin_HNL-like"/>
    <property type="match status" value="1"/>
</dbReference>
<gene>
    <name evidence="3" type="ORF">EDC44_10647</name>
</gene>
<sequence length="174" mass="19295">MQNEKRTLLKAAALLTAATASGLPLSAFAQSINNSSKKEDKMTNTVFKQMFPQGEFNEAYDQYFTGRSYLAPLSNGDVNAHNVTFEPGCRNFWHIHHGTQQLLICTAGEGWYQEEGKPAQRLKAGDVVNIPAEVKHWHGATKDSWFSHIAIMVPKAGASNEWAGEVTDEHYNAL</sequence>
<dbReference type="RefSeq" id="WP_243647897.1">
    <property type="nucleotide sequence ID" value="NZ_SLYB01000006.1"/>
</dbReference>
<dbReference type="Gene3D" id="2.60.120.10">
    <property type="entry name" value="Jelly Rolls"/>
    <property type="match status" value="1"/>
</dbReference>
<evidence type="ECO:0000313" key="4">
    <source>
        <dbReference type="Proteomes" id="UP000295763"/>
    </source>
</evidence>
<feature type="signal peptide" evidence="1">
    <location>
        <begin position="1"/>
        <end position="29"/>
    </location>
</feature>
<accession>A0A4R2TFL0</accession>
<dbReference type="SUPFAM" id="SSF51182">
    <property type="entry name" value="RmlC-like cupins"/>
    <property type="match status" value="1"/>
</dbReference>
<evidence type="ECO:0000313" key="3">
    <source>
        <dbReference type="EMBL" id="TCP95988.1"/>
    </source>
</evidence>
<dbReference type="EMBL" id="SLYB01000006">
    <property type="protein sequence ID" value="TCP95988.1"/>
    <property type="molecule type" value="Genomic_DNA"/>
</dbReference>
<dbReference type="InterPro" id="IPR013096">
    <property type="entry name" value="Cupin_2"/>
</dbReference>
<organism evidence="3 4">
    <name type="scientific">Cricetibacter osteomyelitidis</name>
    <dbReference type="NCBI Taxonomy" id="1521931"/>
    <lineage>
        <taxon>Bacteria</taxon>
        <taxon>Pseudomonadati</taxon>
        <taxon>Pseudomonadota</taxon>
        <taxon>Gammaproteobacteria</taxon>
        <taxon>Pasteurellales</taxon>
        <taxon>Pasteurellaceae</taxon>
        <taxon>Cricetibacter</taxon>
    </lineage>
</organism>
<dbReference type="InterPro" id="IPR006311">
    <property type="entry name" value="TAT_signal"/>
</dbReference>
<dbReference type="PANTHER" id="PTHR43698:SF1">
    <property type="entry name" value="BLL4564 PROTEIN"/>
    <property type="match status" value="1"/>
</dbReference>
<comment type="caution">
    <text evidence="3">The sequence shown here is derived from an EMBL/GenBank/DDBJ whole genome shotgun (WGS) entry which is preliminary data.</text>
</comment>
<evidence type="ECO:0000256" key="1">
    <source>
        <dbReference type="SAM" id="SignalP"/>
    </source>
</evidence>
<dbReference type="AlphaFoldDB" id="A0A4R2TFL0"/>
<keyword evidence="4" id="KW-1185">Reference proteome</keyword>
<keyword evidence="3" id="KW-0223">Dioxygenase</keyword>